<name>A0A1J5QL94_9ZZZZ</name>
<reference evidence="8" key="1">
    <citation type="submission" date="2016-10" db="EMBL/GenBank/DDBJ databases">
        <title>Sequence of Gallionella enrichment culture.</title>
        <authorList>
            <person name="Poehlein A."/>
            <person name="Muehling M."/>
            <person name="Daniel R."/>
        </authorList>
    </citation>
    <scope>NUCLEOTIDE SEQUENCE</scope>
</reference>
<evidence type="ECO:0000259" key="7">
    <source>
        <dbReference type="Pfam" id="PF02687"/>
    </source>
</evidence>
<proteinExistence type="predicted"/>
<feature type="domain" description="ABC3 transporter permease C-terminal" evidence="7">
    <location>
        <begin position="86"/>
        <end position="188"/>
    </location>
</feature>
<feature type="transmembrane region" description="Helical" evidence="6">
    <location>
        <begin position="381"/>
        <end position="405"/>
    </location>
</feature>
<evidence type="ECO:0000256" key="2">
    <source>
        <dbReference type="ARBA" id="ARBA00022475"/>
    </source>
</evidence>
<feature type="transmembrane region" description="Helical" evidence="6">
    <location>
        <begin position="158"/>
        <end position="184"/>
    </location>
</feature>
<comment type="caution">
    <text evidence="8">The sequence shown here is derived from an EMBL/GenBank/DDBJ whole genome shotgun (WGS) entry which is preliminary data.</text>
</comment>
<feature type="transmembrane region" description="Helical" evidence="6">
    <location>
        <begin position="411"/>
        <end position="431"/>
    </location>
</feature>
<evidence type="ECO:0000256" key="4">
    <source>
        <dbReference type="ARBA" id="ARBA00022989"/>
    </source>
</evidence>
<dbReference type="EMBL" id="MLJW01001431">
    <property type="protein sequence ID" value="OIQ78283.1"/>
    <property type="molecule type" value="Genomic_DNA"/>
</dbReference>
<keyword evidence="2" id="KW-1003">Cell membrane</keyword>
<sequence>MRSAAQLWWLIRRRSAGRSDPQALTSVLAVIAFGATTAILLVVLGGIGAFDGRAVGLPPADVESTYPVLARVAAALLLIPLVTLGGAAARLVVARRDARLATLRLCGATTTQVAVLTLLEAGAQAVVGGFVGVLGYAVLLPAVAQLRFEGRTFDLAELWVGVPTVLAAVGAVTVVAFLSAVSSLRRVAITPLGVAARVRPAGLRVVRLVTMLLVAVVFGVVMRSGVNVPLVVLVGLLVLGFATINVVGPFVASVQGRIVAARATDVATLLAGRRLMDQPRTAWRSVGGVSLATFIAGLASVMAVLDTSSSRPATDHQYLADLSTGAMLTLAIAGLLAAVSTGVMQSGRVIDQRDEYRSLALAGTDLAVLDRARMKETLLPLYAAIGTALVAVGLLLVPAIGMTAFVHVDVALRFVGSVAVASLLVVAGAAASRSTMRVVLRDDTR</sequence>
<protein>
    <recommendedName>
        <fullName evidence="7">ABC3 transporter permease C-terminal domain-containing protein</fullName>
    </recommendedName>
</protein>
<evidence type="ECO:0000256" key="3">
    <source>
        <dbReference type="ARBA" id="ARBA00022692"/>
    </source>
</evidence>
<dbReference type="AlphaFoldDB" id="A0A1J5QL94"/>
<evidence type="ECO:0000313" key="8">
    <source>
        <dbReference type="EMBL" id="OIQ78283.1"/>
    </source>
</evidence>
<feature type="transmembrane region" description="Helical" evidence="6">
    <location>
        <begin position="68"/>
        <end position="93"/>
    </location>
</feature>
<accession>A0A1J5QL94</accession>
<evidence type="ECO:0000256" key="5">
    <source>
        <dbReference type="ARBA" id="ARBA00023136"/>
    </source>
</evidence>
<keyword evidence="4 6" id="KW-1133">Transmembrane helix</keyword>
<feature type="transmembrane region" description="Helical" evidence="6">
    <location>
        <begin position="113"/>
        <end position="138"/>
    </location>
</feature>
<evidence type="ECO:0000256" key="6">
    <source>
        <dbReference type="SAM" id="Phobius"/>
    </source>
</evidence>
<feature type="transmembrane region" description="Helical" evidence="6">
    <location>
        <begin position="205"/>
        <end position="222"/>
    </location>
</feature>
<comment type="subcellular location">
    <subcellularLocation>
        <location evidence="1">Cell membrane</location>
        <topology evidence="1">Multi-pass membrane protein</topology>
    </subcellularLocation>
</comment>
<gene>
    <name evidence="8" type="ORF">GALL_400150</name>
</gene>
<feature type="transmembrane region" description="Helical" evidence="6">
    <location>
        <begin position="282"/>
        <end position="305"/>
    </location>
</feature>
<dbReference type="Pfam" id="PF02687">
    <property type="entry name" value="FtsX"/>
    <property type="match status" value="1"/>
</dbReference>
<organism evidence="8">
    <name type="scientific">mine drainage metagenome</name>
    <dbReference type="NCBI Taxonomy" id="410659"/>
    <lineage>
        <taxon>unclassified sequences</taxon>
        <taxon>metagenomes</taxon>
        <taxon>ecological metagenomes</taxon>
    </lineage>
</organism>
<keyword evidence="3 6" id="KW-0812">Transmembrane</keyword>
<feature type="transmembrane region" description="Helical" evidence="6">
    <location>
        <begin position="325"/>
        <end position="344"/>
    </location>
</feature>
<dbReference type="GO" id="GO:0005886">
    <property type="term" value="C:plasma membrane"/>
    <property type="evidence" value="ECO:0007669"/>
    <property type="project" value="UniProtKB-SubCell"/>
</dbReference>
<feature type="transmembrane region" description="Helical" evidence="6">
    <location>
        <begin position="21"/>
        <end position="48"/>
    </location>
</feature>
<evidence type="ECO:0000256" key="1">
    <source>
        <dbReference type="ARBA" id="ARBA00004651"/>
    </source>
</evidence>
<dbReference type="InterPro" id="IPR003838">
    <property type="entry name" value="ABC3_permease_C"/>
</dbReference>
<keyword evidence="5 6" id="KW-0472">Membrane</keyword>
<feature type="transmembrane region" description="Helical" evidence="6">
    <location>
        <begin position="228"/>
        <end position="252"/>
    </location>
</feature>